<dbReference type="EMBL" id="NEDP02005399">
    <property type="protein sequence ID" value="OWF41421.1"/>
    <property type="molecule type" value="Genomic_DNA"/>
</dbReference>
<evidence type="ECO:0000313" key="14">
    <source>
        <dbReference type="Proteomes" id="UP000242188"/>
    </source>
</evidence>
<dbReference type="InterPro" id="IPR001734">
    <property type="entry name" value="Na/solute_symporter"/>
</dbReference>
<feature type="transmembrane region" description="Helical" evidence="12">
    <location>
        <begin position="86"/>
        <end position="107"/>
    </location>
</feature>
<feature type="transmembrane region" description="Helical" evidence="12">
    <location>
        <begin position="385"/>
        <end position="406"/>
    </location>
</feature>
<evidence type="ECO:0000256" key="1">
    <source>
        <dbReference type="ARBA" id="ARBA00004651"/>
    </source>
</evidence>
<sequence>MSGTEEIARLVLVDYITFGSAILISISIGIYFAFAGGKQKTTNEFLMGNRHMKVLPVALSLMVTFESSITMLGFPAEVYVHGIMFWWALFSFMFANFIGVLIWVPLIHPLKVTSLYQYLELRYKSRGIRLLGTSVAGVGTIFYLGIVLYGPAIALDAVTEFPIWASITLVAAVSVLYTAIGGLKAVIWTDVFQCLVMLIGMFSVIIKGTITAGGSAKLFEIVGNNGRLNFFNFDPDPFVRHTFWSLLIGSIIRTTGLVFNQSSVQRISSMPTQRAANKVLLFAGPAFTFTMSLAAFEGIIAYAYFHSKGCDPLASKQITNSNQVIPFMVLDIFKTLPGMSGLFLASLFSASLSTLSSGLASLSAQLTEDFIKPTFKSLTDVKITIIAKLSVVVFGMAAVGVSFMIVNIEGPITQVTFSILSAFTAPLTGLMFYSAYFPRATKKVNVK</sequence>
<gene>
    <name evidence="13" type="ORF">KP79_PYT20594</name>
</gene>
<comment type="similarity">
    <text evidence="2 11">Belongs to the sodium:solute symporter (SSF) (TC 2.A.21) family.</text>
</comment>
<evidence type="ECO:0000256" key="12">
    <source>
        <dbReference type="SAM" id="Phobius"/>
    </source>
</evidence>
<dbReference type="PANTHER" id="PTHR42985:SF40">
    <property type="entry name" value="LD47995P-RELATED"/>
    <property type="match status" value="1"/>
</dbReference>
<dbReference type="Proteomes" id="UP000242188">
    <property type="component" value="Unassembled WGS sequence"/>
</dbReference>
<evidence type="ECO:0000256" key="8">
    <source>
        <dbReference type="ARBA" id="ARBA00023065"/>
    </source>
</evidence>
<evidence type="ECO:0000256" key="7">
    <source>
        <dbReference type="ARBA" id="ARBA00023053"/>
    </source>
</evidence>
<name>A0A210PY60_MIZYE</name>
<dbReference type="GO" id="GO:0015293">
    <property type="term" value="F:symporter activity"/>
    <property type="evidence" value="ECO:0007669"/>
    <property type="project" value="TreeGrafter"/>
</dbReference>
<evidence type="ECO:0000256" key="4">
    <source>
        <dbReference type="ARBA" id="ARBA00022475"/>
    </source>
</evidence>
<keyword evidence="10" id="KW-0739">Sodium transport</keyword>
<evidence type="ECO:0000256" key="3">
    <source>
        <dbReference type="ARBA" id="ARBA00022448"/>
    </source>
</evidence>
<dbReference type="Gene3D" id="1.20.1730.10">
    <property type="entry name" value="Sodium/glucose cotransporter"/>
    <property type="match status" value="1"/>
</dbReference>
<feature type="transmembrane region" description="Helical" evidence="12">
    <location>
        <begin position="161"/>
        <end position="183"/>
    </location>
</feature>
<evidence type="ECO:0000256" key="10">
    <source>
        <dbReference type="ARBA" id="ARBA00023201"/>
    </source>
</evidence>
<protein>
    <submittedName>
        <fullName evidence="13">Sodium-coupled monocarboxylate transporter 1</fullName>
    </submittedName>
</protein>
<feature type="transmembrane region" description="Helical" evidence="12">
    <location>
        <begin position="12"/>
        <end position="34"/>
    </location>
</feature>
<comment type="caution">
    <text evidence="13">The sequence shown here is derived from an EMBL/GenBank/DDBJ whole genome shotgun (WGS) entry which is preliminary data.</text>
</comment>
<feature type="transmembrane region" description="Helical" evidence="12">
    <location>
        <begin position="238"/>
        <end position="259"/>
    </location>
</feature>
<comment type="subcellular location">
    <subcellularLocation>
        <location evidence="1">Cell membrane</location>
        <topology evidence="1">Multi-pass membrane protein</topology>
    </subcellularLocation>
</comment>
<feature type="transmembrane region" description="Helical" evidence="12">
    <location>
        <begin position="342"/>
        <end position="364"/>
    </location>
</feature>
<dbReference type="InterPro" id="IPR038377">
    <property type="entry name" value="Na/Glc_symporter_sf"/>
</dbReference>
<proteinExistence type="inferred from homology"/>
<dbReference type="PROSITE" id="PS50283">
    <property type="entry name" value="NA_SOLUT_SYMP_3"/>
    <property type="match status" value="1"/>
</dbReference>
<keyword evidence="7" id="KW-0915">Sodium</keyword>
<feature type="transmembrane region" description="Helical" evidence="12">
    <location>
        <begin position="412"/>
        <end position="433"/>
    </location>
</feature>
<evidence type="ECO:0000256" key="11">
    <source>
        <dbReference type="RuleBase" id="RU362091"/>
    </source>
</evidence>
<dbReference type="InterPro" id="IPR051163">
    <property type="entry name" value="Sodium:Solute_Symporter_SSF"/>
</dbReference>
<dbReference type="OrthoDB" id="6147748at2759"/>
<evidence type="ECO:0000256" key="5">
    <source>
        <dbReference type="ARBA" id="ARBA00022692"/>
    </source>
</evidence>
<keyword evidence="14" id="KW-1185">Reference proteome</keyword>
<feature type="transmembrane region" description="Helical" evidence="12">
    <location>
        <begin position="195"/>
        <end position="218"/>
    </location>
</feature>
<evidence type="ECO:0000256" key="2">
    <source>
        <dbReference type="ARBA" id="ARBA00006434"/>
    </source>
</evidence>
<accession>A0A210PY60</accession>
<keyword evidence="6 12" id="KW-1133">Transmembrane helix</keyword>
<dbReference type="NCBIfam" id="TIGR00813">
    <property type="entry name" value="sss"/>
    <property type="match status" value="1"/>
</dbReference>
<keyword evidence="9 12" id="KW-0472">Membrane</keyword>
<keyword evidence="5 12" id="KW-0812">Transmembrane</keyword>
<dbReference type="AlphaFoldDB" id="A0A210PY60"/>
<evidence type="ECO:0000256" key="6">
    <source>
        <dbReference type="ARBA" id="ARBA00022989"/>
    </source>
</evidence>
<keyword evidence="8" id="KW-0406">Ion transport</keyword>
<feature type="transmembrane region" description="Helical" evidence="12">
    <location>
        <begin position="279"/>
        <end position="305"/>
    </location>
</feature>
<dbReference type="GO" id="GO:0006814">
    <property type="term" value="P:sodium ion transport"/>
    <property type="evidence" value="ECO:0007669"/>
    <property type="project" value="UniProtKB-KW"/>
</dbReference>
<dbReference type="Pfam" id="PF00474">
    <property type="entry name" value="SSF"/>
    <property type="match status" value="1"/>
</dbReference>
<dbReference type="PANTHER" id="PTHR42985">
    <property type="entry name" value="SODIUM-COUPLED MONOCARBOXYLATE TRANSPORTER"/>
    <property type="match status" value="1"/>
</dbReference>
<evidence type="ECO:0000313" key="13">
    <source>
        <dbReference type="EMBL" id="OWF41421.1"/>
    </source>
</evidence>
<reference evidence="13 14" key="1">
    <citation type="journal article" date="2017" name="Nat. Ecol. Evol.">
        <title>Scallop genome provides insights into evolution of bilaterian karyotype and development.</title>
        <authorList>
            <person name="Wang S."/>
            <person name="Zhang J."/>
            <person name="Jiao W."/>
            <person name="Li J."/>
            <person name="Xun X."/>
            <person name="Sun Y."/>
            <person name="Guo X."/>
            <person name="Huan P."/>
            <person name="Dong B."/>
            <person name="Zhang L."/>
            <person name="Hu X."/>
            <person name="Sun X."/>
            <person name="Wang J."/>
            <person name="Zhao C."/>
            <person name="Wang Y."/>
            <person name="Wang D."/>
            <person name="Huang X."/>
            <person name="Wang R."/>
            <person name="Lv J."/>
            <person name="Li Y."/>
            <person name="Zhang Z."/>
            <person name="Liu B."/>
            <person name="Lu W."/>
            <person name="Hui Y."/>
            <person name="Liang J."/>
            <person name="Zhou Z."/>
            <person name="Hou R."/>
            <person name="Li X."/>
            <person name="Liu Y."/>
            <person name="Li H."/>
            <person name="Ning X."/>
            <person name="Lin Y."/>
            <person name="Zhao L."/>
            <person name="Xing Q."/>
            <person name="Dou J."/>
            <person name="Li Y."/>
            <person name="Mao J."/>
            <person name="Guo H."/>
            <person name="Dou H."/>
            <person name="Li T."/>
            <person name="Mu C."/>
            <person name="Jiang W."/>
            <person name="Fu Q."/>
            <person name="Fu X."/>
            <person name="Miao Y."/>
            <person name="Liu J."/>
            <person name="Yu Q."/>
            <person name="Li R."/>
            <person name="Liao H."/>
            <person name="Li X."/>
            <person name="Kong Y."/>
            <person name="Jiang Z."/>
            <person name="Chourrout D."/>
            <person name="Li R."/>
            <person name="Bao Z."/>
        </authorList>
    </citation>
    <scope>NUCLEOTIDE SEQUENCE [LARGE SCALE GENOMIC DNA]</scope>
    <source>
        <strain evidence="13 14">PY_sf001</strain>
    </source>
</reference>
<organism evidence="13 14">
    <name type="scientific">Mizuhopecten yessoensis</name>
    <name type="common">Japanese scallop</name>
    <name type="synonym">Patinopecten yessoensis</name>
    <dbReference type="NCBI Taxonomy" id="6573"/>
    <lineage>
        <taxon>Eukaryota</taxon>
        <taxon>Metazoa</taxon>
        <taxon>Spiralia</taxon>
        <taxon>Lophotrochozoa</taxon>
        <taxon>Mollusca</taxon>
        <taxon>Bivalvia</taxon>
        <taxon>Autobranchia</taxon>
        <taxon>Pteriomorphia</taxon>
        <taxon>Pectinida</taxon>
        <taxon>Pectinoidea</taxon>
        <taxon>Pectinidae</taxon>
        <taxon>Mizuhopecten</taxon>
    </lineage>
</organism>
<evidence type="ECO:0000256" key="9">
    <source>
        <dbReference type="ARBA" id="ARBA00023136"/>
    </source>
</evidence>
<dbReference type="GO" id="GO:0005886">
    <property type="term" value="C:plasma membrane"/>
    <property type="evidence" value="ECO:0007669"/>
    <property type="project" value="UniProtKB-SubCell"/>
</dbReference>
<keyword evidence="3" id="KW-0813">Transport</keyword>
<keyword evidence="4" id="KW-1003">Cell membrane</keyword>
<feature type="transmembrane region" description="Helical" evidence="12">
    <location>
        <begin position="54"/>
        <end position="74"/>
    </location>
</feature>
<feature type="transmembrane region" description="Helical" evidence="12">
    <location>
        <begin position="128"/>
        <end position="149"/>
    </location>
</feature>